<organism evidence="2 3">
    <name type="scientific">Neonectria punicea</name>
    <dbReference type="NCBI Taxonomy" id="979145"/>
    <lineage>
        <taxon>Eukaryota</taxon>
        <taxon>Fungi</taxon>
        <taxon>Dikarya</taxon>
        <taxon>Ascomycota</taxon>
        <taxon>Pezizomycotina</taxon>
        <taxon>Sordariomycetes</taxon>
        <taxon>Hypocreomycetidae</taxon>
        <taxon>Hypocreales</taxon>
        <taxon>Nectriaceae</taxon>
        <taxon>Neonectria</taxon>
    </lineage>
</organism>
<feature type="signal peptide" evidence="1">
    <location>
        <begin position="1"/>
        <end position="20"/>
    </location>
</feature>
<proteinExistence type="predicted"/>
<reference evidence="2 3" key="1">
    <citation type="journal article" date="2025" name="Microbiol. Resour. Announc.">
        <title>Draft genome sequences for Neonectria magnoliae and Neonectria punicea, canker pathogens of Liriodendron tulipifera and Acer saccharum in West Virginia.</title>
        <authorList>
            <person name="Petronek H.M."/>
            <person name="Kasson M.T."/>
            <person name="Metheny A.M."/>
            <person name="Stauder C.M."/>
            <person name="Lovett B."/>
            <person name="Lynch S.C."/>
            <person name="Garnas J.R."/>
            <person name="Kasson L.R."/>
            <person name="Stajich J.E."/>
        </authorList>
    </citation>
    <scope>NUCLEOTIDE SEQUENCE [LARGE SCALE GENOMIC DNA]</scope>
    <source>
        <strain evidence="2 3">NRRL 64653</strain>
    </source>
</reference>
<feature type="chain" id="PRO_5046735522" evidence="1">
    <location>
        <begin position="21"/>
        <end position="406"/>
    </location>
</feature>
<evidence type="ECO:0000256" key="1">
    <source>
        <dbReference type="SAM" id="SignalP"/>
    </source>
</evidence>
<name>A0ABR1HR42_9HYPO</name>
<comment type="caution">
    <text evidence="2">The sequence shown here is derived from an EMBL/GenBank/DDBJ whole genome shotgun (WGS) entry which is preliminary data.</text>
</comment>
<evidence type="ECO:0000313" key="2">
    <source>
        <dbReference type="EMBL" id="KAK7423700.1"/>
    </source>
</evidence>
<evidence type="ECO:0000313" key="3">
    <source>
        <dbReference type="Proteomes" id="UP001498476"/>
    </source>
</evidence>
<protein>
    <submittedName>
        <fullName evidence="2">Uncharacterized protein</fullName>
    </submittedName>
</protein>
<gene>
    <name evidence="2" type="ORF">QQX98_000890</name>
</gene>
<accession>A0ABR1HR42</accession>
<keyword evidence="3" id="KW-1185">Reference proteome</keyword>
<dbReference type="EMBL" id="JAZAVJ010000008">
    <property type="protein sequence ID" value="KAK7423700.1"/>
    <property type="molecule type" value="Genomic_DNA"/>
</dbReference>
<sequence>MLVQSLFLSLLAVQLPLVSASPFLTERKIDCANPKVKSLVKSAKAVAGKTINTLCSSYLRYKTTTKTITSSFTWEEAEWHYVTEGTDTYLEEAMTRISGTTTMSFTYGVYPDLKKRAAEATPTPTPTPTPAIAPAQITQAAEQDAGDISERARPQKLKASYGGPVLGFPASIVSEACSCLVTKPKPVFETSYKVITTWIPVTATIPESSTTSTSTWTIVDYSHVSIICTKTLTKPTNCGTDAQPTFFIQMRDVSPVNKDECDNNYLSLVESSEYRGVEGDCGVLPASSKSRAVLVTLEPDTGYVREVKGGRYLNVDYFNNFQEVFFNSKRWIASHNFLYIKCVIVKSGADKELQCSVPEGFWKLTIWQTCPLYVDFFMNPIVFGAEWSAESPDCLEKKLYVVDACT</sequence>
<keyword evidence="1" id="KW-0732">Signal</keyword>
<dbReference type="Proteomes" id="UP001498476">
    <property type="component" value="Unassembled WGS sequence"/>
</dbReference>